<keyword evidence="2" id="KW-0732">Signal</keyword>
<reference evidence="3 4" key="1">
    <citation type="journal article" date="2019" name="Int. J. Syst. Evol. Microbiol.">
        <title>The Global Catalogue of Microorganisms (GCM) 10K type strain sequencing project: providing services to taxonomists for standard genome sequencing and annotation.</title>
        <authorList>
            <consortium name="The Broad Institute Genomics Platform"/>
            <consortium name="The Broad Institute Genome Sequencing Center for Infectious Disease"/>
            <person name="Wu L."/>
            <person name="Ma J."/>
        </authorList>
    </citation>
    <scope>NUCLEOTIDE SEQUENCE [LARGE SCALE GENOMIC DNA]</scope>
    <source>
        <strain evidence="3 4">JCM 12149</strain>
    </source>
</reference>
<dbReference type="InterPro" id="IPR012340">
    <property type="entry name" value="NA-bd_OB-fold"/>
</dbReference>
<sequence>MKRVLIFAIPLLLSLSLFGCGTDMDSNPDVEGYVLKTDKDRVLVAEDISSEKFEEIKDKTVSEFREHTSQQDKLELMFIDYDDAGKFEKGNKIKAWLDGGVNDSYPAQAKGEKISDCNGTFSNNTDENGGLSGDSPPSAYIKMNNKKYDTKLGSYCWKTGCVDKVGLVELLKDREPIQVQAGESITFGMEYTPKPNEVHLSQIINDKKTNVELKGNQFTAPKEKGIYYYNYSVWWMDKEKDNVSHGDASYAFVLEVK</sequence>
<dbReference type="EMBL" id="BAAADM010000051">
    <property type="protein sequence ID" value="GAA0441842.1"/>
    <property type="molecule type" value="Genomic_DNA"/>
</dbReference>
<dbReference type="InterPro" id="IPR021598">
    <property type="entry name" value="DUF3221"/>
</dbReference>
<evidence type="ECO:0000313" key="4">
    <source>
        <dbReference type="Proteomes" id="UP001501459"/>
    </source>
</evidence>
<feature type="region of interest" description="Disordered" evidence="1">
    <location>
        <begin position="116"/>
        <end position="137"/>
    </location>
</feature>
<feature type="chain" id="PRO_5046805350" description="Lipoprotein" evidence="2">
    <location>
        <begin position="20"/>
        <end position="257"/>
    </location>
</feature>
<organism evidence="3 4">
    <name type="scientific">Lentibacillus halophilus</name>
    <dbReference type="NCBI Taxonomy" id="295065"/>
    <lineage>
        <taxon>Bacteria</taxon>
        <taxon>Bacillati</taxon>
        <taxon>Bacillota</taxon>
        <taxon>Bacilli</taxon>
        <taxon>Bacillales</taxon>
        <taxon>Bacillaceae</taxon>
        <taxon>Lentibacillus</taxon>
    </lineage>
</organism>
<name>A0ABN0ZBB9_9BACI</name>
<feature type="signal peptide" evidence="2">
    <location>
        <begin position="1"/>
        <end position="19"/>
    </location>
</feature>
<gene>
    <name evidence="3" type="ORF">GCM10008983_18660</name>
</gene>
<dbReference type="Gene3D" id="2.40.50.140">
    <property type="entry name" value="Nucleic acid-binding proteins"/>
    <property type="match status" value="1"/>
</dbReference>
<accession>A0ABN0ZBB9</accession>
<feature type="compositionally biased region" description="Polar residues" evidence="1">
    <location>
        <begin position="117"/>
        <end position="127"/>
    </location>
</feature>
<evidence type="ECO:0000256" key="1">
    <source>
        <dbReference type="SAM" id="MobiDB-lite"/>
    </source>
</evidence>
<dbReference type="PROSITE" id="PS51257">
    <property type="entry name" value="PROKAR_LIPOPROTEIN"/>
    <property type="match status" value="1"/>
</dbReference>
<dbReference type="RefSeq" id="WP_343752582.1">
    <property type="nucleotide sequence ID" value="NZ_BAAADM010000051.1"/>
</dbReference>
<evidence type="ECO:0008006" key="5">
    <source>
        <dbReference type="Google" id="ProtNLM"/>
    </source>
</evidence>
<evidence type="ECO:0000256" key="2">
    <source>
        <dbReference type="SAM" id="SignalP"/>
    </source>
</evidence>
<keyword evidence="4" id="KW-1185">Reference proteome</keyword>
<proteinExistence type="predicted"/>
<evidence type="ECO:0000313" key="3">
    <source>
        <dbReference type="EMBL" id="GAA0441842.1"/>
    </source>
</evidence>
<dbReference type="Pfam" id="PF11518">
    <property type="entry name" value="DUF3221"/>
    <property type="match status" value="1"/>
</dbReference>
<comment type="caution">
    <text evidence="3">The sequence shown here is derived from an EMBL/GenBank/DDBJ whole genome shotgun (WGS) entry which is preliminary data.</text>
</comment>
<dbReference type="Proteomes" id="UP001501459">
    <property type="component" value="Unassembled WGS sequence"/>
</dbReference>
<protein>
    <recommendedName>
        <fullName evidence="5">Lipoprotein</fullName>
    </recommendedName>
</protein>